<evidence type="ECO:0000313" key="3">
    <source>
        <dbReference type="Proteomes" id="UP000293823"/>
    </source>
</evidence>
<dbReference type="OrthoDB" id="3694075at2759"/>
<dbReference type="Pfam" id="PF26639">
    <property type="entry name" value="Het-6_barrel"/>
    <property type="match status" value="1"/>
</dbReference>
<proteinExistence type="predicted"/>
<organism evidence="2 3">
    <name type="scientific">Alternaria arborescens</name>
    <dbReference type="NCBI Taxonomy" id="156630"/>
    <lineage>
        <taxon>Eukaryota</taxon>
        <taxon>Fungi</taxon>
        <taxon>Dikarya</taxon>
        <taxon>Ascomycota</taxon>
        <taxon>Pezizomycotina</taxon>
        <taxon>Dothideomycetes</taxon>
        <taxon>Pleosporomycetidae</taxon>
        <taxon>Pleosporales</taxon>
        <taxon>Pleosporineae</taxon>
        <taxon>Pleosporaceae</taxon>
        <taxon>Alternaria</taxon>
        <taxon>Alternaria sect. Alternaria</taxon>
    </lineage>
</organism>
<dbReference type="InterPro" id="IPR010730">
    <property type="entry name" value="HET"/>
</dbReference>
<dbReference type="InterPro" id="IPR052895">
    <property type="entry name" value="HetReg/Transcr_Mod"/>
</dbReference>
<comment type="caution">
    <text evidence="2">The sequence shown here is derived from an EMBL/GenBank/DDBJ whole genome shotgun (WGS) entry which is preliminary data.</text>
</comment>
<sequence length="787" mass="90138">MASQYDSLPEWQYFTAFHTTRKAVCKDCPQRPYISLSVPYIPGNRVVVRRAVFTTISHDQGWATFRPELNGTYEDTWTYFEVRVVDSTGRDRIPREVTTQNVRASSEPKKHVVCWDFRDDKYWLLSEGHKEAPASHSGITPSKWLAALQAGDIIQTVPRAEFLAWVNNIVEARIEIWIELFPERSHPGAVHATNTYEAYRPLQIASKEIRLVNIEPSNNHSGLDEEEPPHLTLKYTNLGGPNHDQYETLSYCWGDRLSTSPIFLRSSEESPPREVQIGTDLRNALKRLRQPDQTRTFWIDLLCINQLDPEERSHQVALMGEIYASAKSLSVWLGELEDGHFHTQSDLAVWQTIATTSEKNPAESHGNAGLWHDRVFLRPWFQRVWVVQEVWNTLSSRLNQDNDKCGPISVLCGHLKLPWWLVVQANICLFHNFPSRRNWSMPVLWTELLNVTRDRHTPHHVAAGPRLDILSIVIKGLDMKATDPRDRIFALLVFGRETYRIAELDELLRPDYAKTVEQVYTNFTIWWIKQNHSLRILSAVHTLRHRTWMDLSDVASHDTHSNSWLGTPRRPSWTLWTDGNSRWERGTLALGETAGYSACGNHQVDMTIENRDDIEWSIPAFKGIQISSIALFAPVLLSDSVLARSRDMLKAYLRVFDPTGHQLTWDNSTGAPKEALDISWAELLDEYLRPHVRIHLDKDLQDPVMLPCIQECVFETESGGKGLCPAPARRGDLVVILYGGAVPFLLRPTDSPSFYTFVGECYLEGFMKGEAFASEGHAFEENIFRLV</sequence>
<name>A0A4Q4R059_9PLEO</name>
<feature type="domain" description="Heterokaryon incompatibility" evidence="1">
    <location>
        <begin position="246"/>
        <end position="389"/>
    </location>
</feature>
<evidence type="ECO:0000313" key="2">
    <source>
        <dbReference type="EMBL" id="RYO48986.1"/>
    </source>
</evidence>
<evidence type="ECO:0000259" key="1">
    <source>
        <dbReference type="Pfam" id="PF06985"/>
    </source>
</evidence>
<dbReference type="AlphaFoldDB" id="A0A4Q4R059"/>
<dbReference type="PANTHER" id="PTHR24148:SF80">
    <property type="entry name" value="HETEROKARYON INCOMPATIBILITY DOMAIN-CONTAINING PROTEIN"/>
    <property type="match status" value="1"/>
</dbReference>
<dbReference type="PANTHER" id="PTHR24148">
    <property type="entry name" value="ANKYRIN REPEAT DOMAIN-CONTAINING PROTEIN 39 HOMOLOG-RELATED"/>
    <property type="match status" value="1"/>
</dbReference>
<reference evidence="3" key="1">
    <citation type="journal article" date="2019" name="bioRxiv">
        <title>Genomics, evolutionary history and diagnostics of the Alternaria alternata species group including apple and Asian pear pathotypes.</title>
        <authorList>
            <person name="Armitage A.D."/>
            <person name="Cockerton H.M."/>
            <person name="Sreenivasaprasad S."/>
            <person name="Woodhall J.W."/>
            <person name="Lane C.R."/>
            <person name="Harrison R.J."/>
            <person name="Clarkson J.P."/>
        </authorList>
    </citation>
    <scope>NUCLEOTIDE SEQUENCE [LARGE SCALE GENOMIC DNA]</scope>
    <source>
        <strain evidence="3">RGR 97.0016</strain>
    </source>
</reference>
<dbReference type="Proteomes" id="UP000293823">
    <property type="component" value="Unassembled WGS sequence"/>
</dbReference>
<protein>
    <recommendedName>
        <fullName evidence="1">Heterokaryon incompatibility domain-containing protein</fullName>
    </recommendedName>
</protein>
<gene>
    <name evidence="2" type="ORF">AA0113_g9776</name>
</gene>
<accession>A0A4Q4R059</accession>
<dbReference type="Pfam" id="PF06985">
    <property type="entry name" value="HET"/>
    <property type="match status" value="1"/>
</dbReference>
<dbReference type="EMBL" id="PEJP01000046">
    <property type="protein sequence ID" value="RYO48986.1"/>
    <property type="molecule type" value="Genomic_DNA"/>
</dbReference>
<keyword evidence="3" id="KW-1185">Reference proteome</keyword>